<accession>A0A5P1EQK9</accession>
<dbReference type="EMBL" id="CM007386">
    <property type="protein sequence ID" value="ONK67407.1"/>
    <property type="molecule type" value="Genomic_DNA"/>
</dbReference>
<reference evidence="2" key="1">
    <citation type="journal article" date="2017" name="Nat. Commun.">
        <title>The asparagus genome sheds light on the origin and evolution of a young Y chromosome.</title>
        <authorList>
            <person name="Harkess A."/>
            <person name="Zhou J."/>
            <person name="Xu C."/>
            <person name="Bowers J.E."/>
            <person name="Van der Hulst R."/>
            <person name="Ayyampalayam S."/>
            <person name="Mercati F."/>
            <person name="Riccardi P."/>
            <person name="McKain M.R."/>
            <person name="Kakrana A."/>
            <person name="Tang H."/>
            <person name="Ray J."/>
            <person name="Groenendijk J."/>
            <person name="Arikit S."/>
            <person name="Mathioni S.M."/>
            <person name="Nakano M."/>
            <person name="Shan H."/>
            <person name="Telgmann-Rauber A."/>
            <person name="Kanno A."/>
            <person name="Yue Z."/>
            <person name="Chen H."/>
            <person name="Li W."/>
            <person name="Chen Y."/>
            <person name="Xu X."/>
            <person name="Zhang Y."/>
            <person name="Luo S."/>
            <person name="Chen H."/>
            <person name="Gao J."/>
            <person name="Mao Z."/>
            <person name="Pires J.C."/>
            <person name="Luo M."/>
            <person name="Kudrna D."/>
            <person name="Wing R.A."/>
            <person name="Meyers B.C."/>
            <person name="Yi K."/>
            <person name="Kong H."/>
            <person name="Lavrijsen P."/>
            <person name="Sunseri F."/>
            <person name="Falavigna A."/>
            <person name="Ye Y."/>
            <person name="Leebens-Mack J.H."/>
            <person name="Chen G."/>
        </authorList>
    </citation>
    <scope>NUCLEOTIDE SEQUENCE [LARGE SCALE GENOMIC DNA]</scope>
    <source>
        <strain evidence="2">cv. DH0086</strain>
    </source>
</reference>
<keyword evidence="2" id="KW-1185">Reference proteome</keyword>
<evidence type="ECO:0000313" key="1">
    <source>
        <dbReference type="EMBL" id="ONK67407.1"/>
    </source>
</evidence>
<sequence length="236" mass="26019">MYKITSSASSSETVRFVRPRQIPNLRPSISAYYQTRSEHHAVVTSEWLAPGVVGRCAIRSTAVAPSRRAAHGGRWQGRGFSVINEFAIFLEEEADLAEVVAAIMGACGGGFGRVRATDRHDGARRIELKKASTCANSLDTFTKASYQKCKVFCCVDFIVYIDHASLSVCFQTSDLNKALSPNWNMCKCNTNADVALQADNSKLAYYALEFLYRWFLNLGPSMPQIGLLCISNQVAL</sequence>
<organism evidence="1 2">
    <name type="scientific">Asparagus officinalis</name>
    <name type="common">Garden asparagus</name>
    <dbReference type="NCBI Taxonomy" id="4686"/>
    <lineage>
        <taxon>Eukaryota</taxon>
        <taxon>Viridiplantae</taxon>
        <taxon>Streptophyta</taxon>
        <taxon>Embryophyta</taxon>
        <taxon>Tracheophyta</taxon>
        <taxon>Spermatophyta</taxon>
        <taxon>Magnoliopsida</taxon>
        <taxon>Liliopsida</taxon>
        <taxon>Asparagales</taxon>
        <taxon>Asparagaceae</taxon>
        <taxon>Asparagoideae</taxon>
        <taxon>Asparagus</taxon>
    </lineage>
</organism>
<evidence type="ECO:0000313" key="2">
    <source>
        <dbReference type="Proteomes" id="UP000243459"/>
    </source>
</evidence>
<name>A0A5P1EQK9_ASPOF</name>
<dbReference type="Gramene" id="ONK67407">
    <property type="protein sequence ID" value="ONK67407"/>
    <property type="gene ID" value="A4U43_C06F19910"/>
</dbReference>
<dbReference type="Proteomes" id="UP000243459">
    <property type="component" value="Chromosome 6"/>
</dbReference>
<protein>
    <submittedName>
        <fullName evidence="1">Uncharacterized protein</fullName>
    </submittedName>
</protein>
<gene>
    <name evidence="1" type="ORF">A4U43_C06F19910</name>
</gene>
<dbReference type="AlphaFoldDB" id="A0A5P1EQK9"/>
<proteinExistence type="predicted"/>